<dbReference type="EMBL" id="CP007264">
    <property type="protein sequence ID" value="AHL22929.1"/>
    <property type="molecule type" value="Genomic_DNA"/>
</dbReference>
<gene>
    <name evidence="2" type="ORF">BD01_1318</name>
</gene>
<keyword evidence="1" id="KW-0812">Transmembrane</keyword>
<feature type="transmembrane region" description="Helical" evidence="1">
    <location>
        <begin position="21"/>
        <end position="43"/>
    </location>
</feature>
<evidence type="ECO:0000313" key="3">
    <source>
        <dbReference type="Proteomes" id="UP000019434"/>
    </source>
</evidence>
<evidence type="ECO:0000313" key="2">
    <source>
        <dbReference type="EMBL" id="AHL22929.1"/>
    </source>
</evidence>
<dbReference type="eggNOG" id="arCOG05800">
    <property type="taxonomic scope" value="Archaea"/>
</dbReference>
<protein>
    <submittedName>
        <fullName evidence="2">Uncharacterized protein</fullName>
    </submittedName>
</protein>
<feature type="transmembrane region" description="Helical" evidence="1">
    <location>
        <begin position="55"/>
        <end position="73"/>
    </location>
</feature>
<proteinExistence type="predicted"/>
<keyword evidence="3" id="KW-1185">Reference proteome</keyword>
<dbReference type="STRING" id="195522.BD01_1318"/>
<dbReference type="AlphaFoldDB" id="W8PLJ5"/>
<organism evidence="2 3">
    <name type="scientific">Thermococcus nautili</name>
    <dbReference type="NCBI Taxonomy" id="195522"/>
    <lineage>
        <taxon>Archaea</taxon>
        <taxon>Methanobacteriati</taxon>
        <taxon>Methanobacteriota</taxon>
        <taxon>Thermococci</taxon>
        <taxon>Thermococcales</taxon>
        <taxon>Thermococcaceae</taxon>
        <taxon>Thermococcus</taxon>
    </lineage>
</organism>
<evidence type="ECO:0000256" key="1">
    <source>
        <dbReference type="SAM" id="Phobius"/>
    </source>
</evidence>
<keyword evidence="1" id="KW-1133">Transmembrane helix</keyword>
<dbReference type="Proteomes" id="UP000019434">
    <property type="component" value="Chromosome"/>
</dbReference>
<keyword evidence="1" id="KW-0472">Membrane</keyword>
<reference evidence="2 3" key="1">
    <citation type="submission" date="2014-02" db="EMBL/GenBank/DDBJ databases">
        <title>Genome Sequence of an Hyperthermophilic Archaeon, Thermococcus nautili 30-1, producing viral vesicles.</title>
        <authorList>
            <person name="Oberto J."/>
            <person name="Gaudin M."/>
            <person name="Cossu M."/>
            <person name="Gorlas A."/>
            <person name="Slesarev A."/>
            <person name="Marguet E."/>
            <person name="Forterre P."/>
        </authorList>
    </citation>
    <scope>NUCLEOTIDE SEQUENCE [LARGE SCALE GENOMIC DNA]</scope>
    <source>
        <strain evidence="2 3">30-1</strain>
    </source>
</reference>
<dbReference type="HOGENOM" id="CLU_2476199_0_0_2"/>
<accession>W8PLJ5</accession>
<name>W8PLJ5_9EURY</name>
<dbReference type="KEGG" id="tnu:BD01_1318"/>
<sequence>MEDVKELKSVLERVEGRLIAAGKIYGAMNFAVWSSIMLLYYVIIGLLNPSWKFNLVYWPAGFMLAMLFTGKIWKSLKRLGRLTSSPF</sequence>